<name>A0A8C9FF71_PAVCR</name>
<dbReference type="PROSITE" id="PS50011">
    <property type="entry name" value="PROTEIN_KINASE_DOM"/>
    <property type="match status" value="1"/>
</dbReference>
<dbReference type="InterPro" id="IPR008271">
    <property type="entry name" value="Ser/Thr_kinase_AS"/>
</dbReference>
<organism evidence="7 8">
    <name type="scientific">Pavo cristatus</name>
    <name type="common">Indian peafowl</name>
    <name type="synonym">Blue peafowl</name>
    <dbReference type="NCBI Taxonomy" id="9049"/>
    <lineage>
        <taxon>Eukaryota</taxon>
        <taxon>Metazoa</taxon>
        <taxon>Chordata</taxon>
        <taxon>Craniata</taxon>
        <taxon>Vertebrata</taxon>
        <taxon>Euteleostomi</taxon>
        <taxon>Archelosauria</taxon>
        <taxon>Archosauria</taxon>
        <taxon>Dinosauria</taxon>
        <taxon>Saurischia</taxon>
        <taxon>Theropoda</taxon>
        <taxon>Coelurosauria</taxon>
        <taxon>Aves</taxon>
        <taxon>Neognathae</taxon>
        <taxon>Galloanserae</taxon>
        <taxon>Galliformes</taxon>
        <taxon>Phasianidae</taxon>
        <taxon>Phasianinae</taxon>
        <taxon>Pavo</taxon>
    </lineage>
</organism>
<dbReference type="PROSITE" id="PS00108">
    <property type="entry name" value="PROTEIN_KINASE_ST"/>
    <property type="match status" value="1"/>
</dbReference>
<sequence length="346" mass="39653">EVAIQELCPENPYAASAIQQNEEQSQKLKSRLCDKASKVDESDMTRREKTGERRLNKEENKAQGLESTSRRHAIKSRTDVENHYEIGRTIGDGNFAVVKECRHCDSNQIYAMKIVDKSKLKGKEDMMESEILIIRSLSHPNIVSLIEVYETEAEIYLILEYVPGGDLFDAIIESVKFTEHDAAVMITDLCEALVYIHSKNIVHRDLKPENLLVSTGKHRAGTYSRVNMHRNVFNIDSWYDTHYRSVKINNCSLPVICYALLLGKTNQKNEDHSLGITVRIIILLFFSPLSFITAAKDLITRLLIVDPQKRYTARQVLQHPWIRTAGKTNNRNLQREVTINIEKKSL</sequence>
<dbReference type="FunFam" id="1.10.510.10:FF:000571">
    <property type="entry name" value="Maternal embryonic leucine zipper kinase"/>
    <property type="match status" value="1"/>
</dbReference>
<protein>
    <recommendedName>
        <fullName evidence="6">Protein kinase domain-containing protein</fullName>
    </recommendedName>
</protein>
<dbReference type="InterPro" id="IPR011009">
    <property type="entry name" value="Kinase-like_dom_sf"/>
</dbReference>
<keyword evidence="4" id="KW-0418">Kinase</keyword>
<evidence type="ECO:0000256" key="3">
    <source>
        <dbReference type="PROSITE-ProRule" id="PRU10141"/>
    </source>
</evidence>
<dbReference type="SMART" id="SM00220">
    <property type="entry name" value="S_TKc"/>
    <property type="match status" value="1"/>
</dbReference>
<keyword evidence="1 3" id="KW-0547">Nucleotide-binding</keyword>
<dbReference type="Gene3D" id="1.10.510.10">
    <property type="entry name" value="Transferase(Phosphotransferase) domain 1"/>
    <property type="match status" value="2"/>
</dbReference>
<evidence type="ECO:0000313" key="7">
    <source>
        <dbReference type="Ensembl" id="ENSPSTP00000012615.1"/>
    </source>
</evidence>
<dbReference type="FunFam" id="3.30.200.20:FF:000057">
    <property type="entry name" value="Serine/threonine-protein kinase DCLK1 isoform 2"/>
    <property type="match status" value="1"/>
</dbReference>
<evidence type="ECO:0000256" key="5">
    <source>
        <dbReference type="SAM" id="MobiDB-lite"/>
    </source>
</evidence>
<dbReference type="InterPro" id="IPR000719">
    <property type="entry name" value="Prot_kinase_dom"/>
</dbReference>
<dbReference type="AlphaFoldDB" id="A0A8C9FF71"/>
<reference evidence="7" key="2">
    <citation type="submission" date="2025-09" db="UniProtKB">
        <authorList>
            <consortium name="Ensembl"/>
        </authorList>
    </citation>
    <scope>IDENTIFICATION</scope>
</reference>
<evidence type="ECO:0000259" key="6">
    <source>
        <dbReference type="PROSITE" id="PS50011"/>
    </source>
</evidence>
<feature type="binding site" evidence="3">
    <location>
        <position position="113"/>
    </location>
    <ligand>
        <name>ATP</name>
        <dbReference type="ChEBI" id="CHEBI:30616"/>
    </ligand>
</feature>
<feature type="domain" description="Protein kinase" evidence="6">
    <location>
        <begin position="84"/>
        <end position="322"/>
    </location>
</feature>
<reference evidence="7" key="1">
    <citation type="submission" date="2025-08" db="UniProtKB">
        <authorList>
            <consortium name="Ensembl"/>
        </authorList>
    </citation>
    <scope>IDENTIFICATION</scope>
</reference>
<evidence type="ECO:0000313" key="8">
    <source>
        <dbReference type="Proteomes" id="UP000694428"/>
    </source>
</evidence>
<keyword evidence="2 3" id="KW-0067">ATP-binding</keyword>
<feature type="region of interest" description="Disordered" evidence="5">
    <location>
        <begin position="16"/>
        <end position="72"/>
    </location>
</feature>
<dbReference type="GO" id="GO:0005524">
    <property type="term" value="F:ATP binding"/>
    <property type="evidence" value="ECO:0007669"/>
    <property type="project" value="UniProtKB-UniRule"/>
</dbReference>
<dbReference type="PROSITE" id="PS00107">
    <property type="entry name" value="PROTEIN_KINASE_ATP"/>
    <property type="match status" value="1"/>
</dbReference>
<dbReference type="InterPro" id="IPR017441">
    <property type="entry name" value="Protein_kinase_ATP_BS"/>
</dbReference>
<evidence type="ECO:0000256" key="2">
    <source>
        <dbReference type="ARBA" id="ARBA00022840"/>
    </source>
</evidence>
<comment type="similarity">
    <text evidence="4">Belongs to the protein kinase superfamily.</text>
</comment>
<dbReference type="Proteomes" id="UP000694428">
    <property type="component" value="Unplaced"/>
</dbReference>
<evidence type="ECO:0000256" key="1">
    <source>
        <dbReference type="ARBA" id="ARBA00022741"/>
    </source>
</evidence>
<dbReference type="Ensembl" id="ENSPSTT00000013232.1">
    <property type="protein sequence ID" value="ENSPSTP00000012615.1"/>
    <property type="gene ID" value="ENSPSTG00000008899.1"/>
</dbReference>
<dbReference type="PANTHER" id="PTHR24347">
    <property type="entry name" value="SERINE/THREONINE-PROTEIN KINASE"/>
    <property type="match status" value="1"/>
</dbReference>
<keyword evidence="4" id="KW-0808">Transferase</keyword>
<feature type="compositionally biased region" description="Basic and acidic residues" evidence="5">
    <location>
        <begin position="31"/>
        <end position="61"/>
    </location>
</feature>
<accession>A0A8C9FF71</accession>
<keyword evidence="8" id="KW-1185">Reference proteome</keyword>
<evidence type="ECO:0000256" key="4">
    <source>
        <dbReference type="RuleBase" id="RU000304"/>
    </source>
</evidence>
<dbReference type="GO" id="GO:0004674">
    <property type="term" value="F:protein serine/threonine kinase activity"/>
    <property type="evidence" value="ECO:0007669"/>
    <property type="project" value="UniProtKB-KW"/>
</dbReference>
<keyword evidence="4" id="KW-0723">Serine/threonine-protein kinase</keyword>
<dbReference type="SUPFAM" id="SSF56112">
    <property type="entry name" value="Protein kinase-like (PK-like)"/>
    <property type="match status" value="1"/>
</dbReference>
<dbReference type="Pfam" id="PF00069">
    <property type="entry name" value="Pkinase"/>
    <property type="match status" value="1"/>
</dbReference>
<proteinExistence type="inferred from homology"/>